<reference evidence="7" key="1">
    <citation type="submission" date="2021-06" db="EMBL/GenBank/DDBJ databases">
        <title>Vibrio nov. sp., novel gut bacterium isolated from Yellow Sea oyster.</title>
        <authorList>
            <person name="Muhammad N."/>
            <person name="Nguyen T.H."/>
            <person name="Lee Y.-J."/>
            <person name="Ko J."/>
            <person name="Kim S.-G."/>
        </authorList>
    </citation>
    <scope>NUCLEOTIDE SEQUENCE</scope>
    <source>
        <strain evidence="7">OG9-811</strain>
    </source>
</reference>
<keyword evidence="3 6" id="KW-0472">Membrane</keyword>
<accession>A0A975U6I2</accession>
<dbReference type="AlphaFoldDB" id="A0A975U6I2"/>
<comment type="subcellular location">
    <subcellularLocation>
        <location evidence="1">Cell outer membrane</location>
        <topology evidence="1">Lipid-anchor</topology>
    </subcellularLocation>
</comment>
<feature type="chain" id="PRO_5038205530" evidence="6">
    <location>
        <begin position="23"/>
        <end position="243"/>
    </location>
</feature>
<evidence type="ECO:0000256" key="1">
    <source>
        <dbReference type="ARBA" id="ARBA00004459"/>
    </source>
</evidence>
<dbReference type="KEGG" id="vos:KNV97_05315"/>
<gene>
    <name evidence="7" type="ORF">KNV97_05315</name>
</gene>
<keyword evidence="5" id="KW-0449">Lipoprotein</keyword>
<evidence type="ECO:0000256" key="3">
    <source>
        <dbReference type="ARBA" id="ARBA00023136"/>
    </source>
</evidence>
<evidence type="ECO:0000313" key="8">
    <source>
        <dbReference type="Proteomes" id="UP000694232"/>
    </source>
</evidence>
<evidence type="ECO:0000313" key="7">
    <source>
        <dbReference type="EMBL" id="QXO15830.1"/>
    </source>
</evidence>
<keyword evidence="8" id="KW-1185">Reference proteome</keyword>
<dbReference type="PIRSF" id="PIRSF002859">
    <property type="entry name" value="Lipo_traT"/>
    <property type="match status" value="1"/>
</dbReference>
<name>A0A975U6I2_9VIBR</name>
<sequence length="243" mass="25657">MNTNAKFGFLLAAILSVSGCSAINTAVSKRNLEVKTTMSETIWLDPVSASQRTIFLQVRNTTDKQIDIQQELKEKLTQKGYSVVQDPAAAHYWLQANVLKAEKMDPASAQGFLNSGYGGALSGAAIGALAAASATSHSNTIGAAGLIGGAIGLVGNALVEDVYYALITDVRVVEKTDNKVTSTEVAQLSNGNSGALNTSISSVDNKKRFQTRVLSNANQVNLEFEEAKPVLVEDLTTSISGIF</sequence>
<dbReference type="PROSITE" id="PS51257">
    <property type="entry name" value="PROKAR_LIPOPROTEIN"/>
    <property type="match status" value="1"/>
</dbReference>
<dbReference type="EMBL" id="CP076642">
    <property type="protein sequence ID" value="QXO15830.1"/>
    <property type="molecule type" value="Genomic_DNA"/>
</dbReference>
<feature type="signal peptide" evidence="6">
    <location>
        <begin position="1"/>
        <end position="22"/>
    </location>
</feature>
<dbReference type="GO" id="GO:0009279">
    <property type="term" value="C:cell outer membrane"/>
    <property type="evidence" value="ECO:0007669"/>
    <property type="project" value="UniProtKB-SubCell"/>
</dbReference>
<protein>
    <submittedName>
        <fullName evidence="7">Complement resistance protein TraT</fullName>
    </submittedName>
</protein>
<keyword evidence="4" id="KW-0564">Palmitate</keyword>
<proteinExistence type="predicted"/>
<evidence type="ECO:0000256" key="6">
    <source>
        <dbReference type="PIRNR" id="PIRNR002859"/>
    </source>
</evidence>
<dbReference type="InterPro" id="IPR008874">
    <property type="entry name" value="TraT_complement-R"/>
</dbReference>
<keyword evidence="6" id="KW-0998">Cell outer membrane</keyword>
<evidence type="ECO:0000256" key="5">
    <source>
        <dbReference type="ARBA" id="ARBA00023288"/>
    </source>
</evidence>
<dbReference type="RefSeq" id="WP_136487110.1">
    <property type="nucleotide sequence ID" value="NZ_CP076642.1"/>
</dbReference>
<dbReference type="Pfam" id="PF05818">
    <property type="entry name" value="TraT"/>
    <property type="match status" value="1"/>
</dbReference>
<evidence type="ECO:0000256" key="2">
    <source>
        <dbReference type="ARBA" id="ARBA00022729"/>
    </source>
</evidence>
<keyword evidence="2 6" id="KW-0732">Signal</keyword>
<dbReference type="Proteomes" id="UP000694232">
    <property type="component" value="Chromosome 2"/>
</dbReference>
<organism evidence="7 8">
    <name type="scientific">Vibrio ostreae</name>
    <dbReference type="NCBI Taxonomy" id="2841925"/>
    <lineage>
        <taxon>Bacteria</taxon>
        <taxon>Pseudomonadati</taxon>
        <taxon>Pseudomonadota</taxon>
        <taxon>Gammaproteobacteria</taxon>
        <taxon>Vibrionales</taxon>
        <taxon>Vibrionaceae</taxon>
        <taxon>Vibrio</taxon>
    </lineage>
</organism>
<evidence type="ECO:0000256" key="4">
    <source>
        <dbReference type="ARBA" id="ARBA00023139"/>
    </source>
</evidence>